<dbReference type="SUPFAM" id="SSF53244">
    <property type="entry name" value="MurD-like peptide ligases, peptide-binding domain"/>
    <property type="match status" value="1"/>
</dbReference>
<evidence type="ECO:0000256" key="1">
    <source>
        <dbReference type="ARBA" id="ARBA00022490"/>
    </source>
</evidence>
<keyword evidence="1 10" id="KW-0963">Cytoplasm</keyword>
<dbReference type="GO" id="GO:0005737">
    <property type="term" value="C:cytoplasm"/>
    <property type="evidence" value="ECO:0007669"/>
    <property type="project" value="UniProtKB-SubCell"/>
</dbReference>
<comment type="similarity">
    <text evidence="10">Belongs to the MurCDEF family. MurF subfamily.</text>
</comment>
<keyword evidence="5 10" id="KW-0067">ATP-binding</keyword>
<dbReference type="AlphaFoldDB" id="W6M474"/>
<dbReference type="RefSeq" id="WP_048670471.1">
    <property type="nucleotide sequence ID" value="NZ_CBTJ020000020.1"/>
</dbReference>
<dbReference type="Gene3D" id="3.90.190.20">
    <property type="entry name" value="Mur ligase, C-terminal domain"/>
    <property type="match status" value="1"/>
</dbReference>
<dbReference type="NCBIfam" id="TIGR01143">
    <property type="entry name" value="murF"/>
    <property type="match status" value="1"/>
</dbReference>
<evidence type="ECO:0000259" key="13">
    <source>
        <dbReference type="Pfam" id="PF02875"/>
    </source>
</evidence>
<evidence type="ECO:0000256" key="2">
    <source>
        <dbReference type="ARBA" id="ARBA00022598"/>
    </source>
</evidence>
<comment type="caution">
    <text evidence="15">The sequence shown here is derived from an EMBL/GenBank/DDBJ whole genome shotgun (WGS) entry which is preliminary data.</text>
</comment>
<dbReference type="Proteomes" id="UP000035760">
    <property type="component" value="Unassembled WGS sequence"/>
</dbReference>
<dbReference type="Pfam" id="PF02875">
    <property type="entry name" value="Mur_ligase_C"/>
    <property type="match status" value="1"/>
</dbReference>
<dbReference type="EC" id="6.3.2.10" evidence="10 11"/>
<dbReference type="GO" id="GO:0009252">
    <property type="term" value="P:peptidoglycan biosynthetic process"/>
    <property type="evidence" value="ECO:0007669"/>
    <property type="project" value="UniProtKB-UniRule"/>
</dbReference>
<evidence type="ECO:0000256" key="9">
    <source>
        <dbReference type="ARBA" id="ARBA00023316"/>
    </source>
</evidence>
<dbReference type="PANTHER" id="PTHR43024:SF1">
    <property type="entry name" value="UDP-N-ACETYLMURAMOYL-TRIPEPTIDE--D-ALANYL-D-ALANINE LIGASE"/>
    <property type="match status" value="1"/>
</dbReference>
<comment type="catalytic activity">
    <reaction evidence="10 11">
        <text>D-alanyl-D-alanine + UDP-N-acetyl-alpha-D-muramoyl-L-alanyl-gamma-D-glutamyl-meso-2,6-diaminopimelate + ATP = UDP-N-acetyl-alpha-D-muramoyl-L-alanyl-gamma-D-glutamyl-meso-2,6-diaminopimeloyl-D-alanyl-D-alanine + ADP + phosphate + H(+)</text>
        <dbReference type="Rhea" id="RHEA:28374"/>
        <dbReference type="ChEBI" id="CHEBI:15378"/>
        <dbReference type="ChEBI" id="CHEBI:30616"/>
        <dbReference type="ChEBI" id="CHEBI:43474"/>
        <dbReference type="ChEBI" id="CHEBI:57822"/>
        <dbReference type="ChEBI" id="CHEBI:61386"/>
        <dbReference type="ChEBI" id="CHEBI:83905"/>
        <dbReference type="ChEBI" id="CHEBI:456216"/>
        <dbReference type="EC" id="6.3.2.10"/>
    </reaction>
</comment>
<organism evidence="15 16">
    <name type="scientific">Candidatus Competibacter denitrificans Run_A_D11</name>
    <dbReference type="NCBI Taxonomy" id="1400863"/>
    <lineage>
        <taxon>Bacteria</taxon>
        <taxon>Pseudomonadati</taxon>
        <taxon>Pseudomonadota</taxon>
        <taxon>Gammaproteobacteria</taxon>
        <taxon>Candidatus Competibacteraceae</taxon>
        <taxon>Candidatus Competibacter</taxon>
    </lineage>
</organism>
<dbReference type="PANTHER" id="PTHR43024">
    <property type="entry name" value="UDP-N-ACETYLMURAMOYL-TRIPEPTIDE--D-ALANYL-D-ALANINE LIGASE"/>
    <property type="match status" value="1"/>
</dbReference>
<keyword evidence="3 10" id="KW-0132">Cell division</keyword>
<dbReference type="InterPro" id="IPR035911">
    <property type="entry name" value="MurE/MurF_N"/>
</dbReference>
<keyword evidence="8 10" id="KW-0131">Cell cycle</keyword>
<dbReference type="InterPro" id="IPR005863">
    <property type="entry name" value="UDP-N-AcMur_synth"/>
</dbReference>
<dbReference type="Pfam" id="PF01225">
    <property type="entry name" value="Mur_ligase"/>
    <property type="match status" value="1"/>
</dbReference>
<dbReference type="UniPathway" id="UPA00219"/>
<dbReference type="Gene3D" id="3.40.1390.10">
    <property type="entry name" value="MurE/MurF, N-terminal domain"/>
    <property type="match status" value="1"/>
</dbReference>
<feature type="binding site" evidence="10">
    <location>
        <begin position="112"/>
        <end position="118"/>
    </location>
    <ligand>
        <name>ATP</name>
        <dbReference type="ChEBI" id="CHEBI:30616"/>
    </ligand>
</feature>
<dbReference type="HAMAP" id="MF_02019">
    <property type="entry name" value="MurF"/>
    <property type="match status" value="1"/>
</dbReference>
<dbReference type="InterPro" id="IPR000713">
    <property type="entry name" value="Mur_ligase_N"/>
</dbReference>
<evidence type="ECO:0000259" key="12">
    <source>
        <dbReference type="Pfam" id="PF01225"/>
    </source>
</evidence>
<proteinExistence type="inferred from homology"/>
<feature type="domain" description="Mur ligase C-terminal" evidence="13">
    <location>
        <begin position="317"/>
        <end position="439"/>
    </location>
</feature>
<comment type="function">
    <text evidence="10 11">Involved in cell wall formation. Catalyzes the final step in the synthesis of UDP-N-acetylmuramoyl-pentapeptide, the precursor of murein.</text>
</comment>
<keyword evidence="6 10" id="KW-0133">Cell shape</keyword>
<dbReference type="EMBL" id="CBTJ020000020">
    <property type="protein sequence ID" value="CDI01369.1"/>
    <property type="molecule type" value="Genomic_DNA"/>
</dbReference>
<feature type="domain" description="Mur ligase central" evidence="14">
    <location>
        <begin position="111"/>
        <end position="294"/>
    </location>
</feature>
<sequence length="464" mass="48977">MVDVFFSPMSLLEATRLLKGELFGADATFSEVSTDSRRLPEGALFVALSGPNFDGHDFIAAARAHGACAALVSRRVDDPLPQVRVADTLLALGQLGAAWREHFTGPLIGLTGSNGKTTVKEMIAAILRVRGPTLATEGNLNNDIGVPLTLLKLRREHAYAVIEMGANHPCEIAYLTGLAQPDVALINNAGPCHLEGFGDVTGVARGKGEIFQGLSVNGVAVINRDDPHADYWNSLNPQRRIIDFGLEQPATVSGQLLDAPNNHFRLGIGAESVEIRLPLLGRHNVRNALAAAAATTAVGATLEDIRQGLESLQVVGGRLQRLRGRHGGTVIHDAYNANPASLAAALQAVGVEPGRKWLVLGDMWELGPAADDLHAGSGRDARSAGFERLYGLGEHSQAAVTAFATGGRHFMALEPLLAALANDLNEGGEPPVVLVKGSRGMRMERVVTDLVGPGEPTMNPGEHG</sequence>
<comment type="subcellular location">
    <subcellularLocation>
        <location evidence="10 11">Cytoplasm</location>
    </subcellularLocation>
</comment>
<dbReference type="SUPFAM" id="SSF63418">
    <property type="entry name" value="MurE/MurF N-terminal domain"/>
    <property type="match status" value="1"/>
</dbReference>
<evidence type="ECO:0000256" key="4">
    <source>
        <dbReference type="ARBA" id="ARBA00022741"/>
    </source>
</evidence>
<comment type="pathway">
    <text evidence="10 11">Cell wall biogenesis; peptidoglycan biosynthesis.</text>
</comment>
<dbReference type="InterPro" id="IPR013221">
    <property type="entry name" value="Mur_ligase_cen"/>
</dbReference>
<evidence type="ECO:0000313" key="16">
    <source>
        <dbReference type="Proteomes" id="UP000035760"/>
    </source>
</evidence>
<evidence type="ECO:0000256" key="3">
    <source>
        <dbReference type="ARBA" id="ARBA00022618"/>
    </source>
</evidence>
<dbReference type="InterPro" id="IPR051046">
    <property type="entry name" value="MurCDEF_CellWall_CoF430Synth"/>
</dbReference>
<evidence type="ECO:0000256" key="10">
    <source>
        <dbReference type="HAMAP-Rule" id="MF_02019"/>
    </source>
</evidence>
<dbReference type="STRING" id="1400863.BN873_150157"/>
<name>W6M474_9GAMM</name>
<evidence type="ECO:0000313" key="15">
    <source>
        <dbReference type="EMBL" id="CDI01369.1"/>
    </source>
</evidence>
<dbReference type="InterPro" id="IPR004101">
    <property type="entry name" value="Mur_ligase_C"/>
</dbReference>
<reference evidence="15" key="1">
    <citation type="submission" date="2013-07" db="EMBL/GenBank/DDBJ databases">
        <authorList>
            <person name="McIlroy S."/>
        </authorList>
    </citation>
    <scope>NUCLEOTIDE SEQUENCE [LARGE SCALE GENOMIC DNA]</scope>
    <source>
        <strain evidence="15">Run_A_D11</strain>
    </source>
</reference>
<evidence type="ECO:0000256" key="5">
    <source>
        <dbReference type="ARBA" id="ARBA00022840"/>
    </source>
</evidence>
<dbReference type="SUPFAM" id="SSF53623">
    <property type="entry name" value="MurD-like peptide ligases, catalytic domain"/>
    <property type="match status" value="1"/>
</dbReference>
<keyword evidence="16" id="KW-1185">Reference proteome</keyword>
<dbReference type="GO" id="GO:0071555">
    <property type="term" value="P:cell wall organization"/>
    <property type="evidence" value="ECO:0007669"/>
    <property type="project" value="UniProtKB-KW"/>
</dbReference>
<keyword evidence="9 10" id="KW-0961">Cell wall biogenesis/degradation</keyword>
<dbReference type="Gene3D" id="3.40.1190.10">
    <property type="entry name" value="Mur-like, catalytic domain"/>
    <property type="match status" value="1"/>
</dbReference>
<evidence type="ECO:0000256" key="8">
    <source>
        <dbReference type="ARBA" id="ARBA00023306"/>
    </source>
</evidence>
<evidence type="ECO:0000256" key="11">
    <source>
        <dbReference type="RuleBase" id="RU004136"/>
    </source>
</evidence>
<keyword evidence="4 10" id="KW-0547">Nucleotide-binding</keyword>
<evidence type="ECO:0000256" key="7">
    <source>
        <dbReference type="ARBA" id="ARBA00022984"/>
    </source>
</evidence>
<dbReference type="GO" id="GO:0005524">
    <property type="term" value="F:ATP binding"/>
    <property type="evidence" value="ECO:0007669"/>
    <property type="project" value="UniProtKB-UniRule"/>
</dbReference>
<evidence type="ECO:0000256" key="6">
    <source>
        <dbReference type="ARBA" id="ARBA00022960"/>
    </source>
</evidence>
<dbReference type="InterPro" id="IPR036615">
    <property type="entry name" value="Mur_ligase_C_dom_sf"/>
</dbReference>
<protein>
    <recommendedName>
        <fullName evidence="10 11">UDP-N-acetylmuramoyl-tripeptide--D-alanyl-D-alanine ligase</fullName>
        <ecNumber evidence="10 11">6.3.2.10</ecNumber>
    </recommendedName>
    <alternativeName>
        <fullName evidence="10">D-alanyl-D-alanine-adding enzyme</fullName>
    </alternativeName>
</protein>
<dbReference type="InterPro" id="IPR036565">
    <property type="entry name" value="Mur-like_cat_sf"/>
</dbReference>
<evidence type="ECO:0000259" key="14">
    <source>
        <dbReference type="Pfam" id="PF08245"/>
    </source>
</evidence>
<feature type="domain" description="Mur ligase N-terminal catalytic" evidence="12">
    <location>
        <begin position="30"/>
        <end position="76"/>
    </location>
</feature>
<dbReference type="GO" id="GO:0008360">
    <property type="term" value="P:regulation of cell shape"/>
    <property type="evidence" value="ECO:0007669"/>
    <property type="project" value="UniProtKB-KW"/>
</dbReference>
<accession>W6M474</accession>
<dbReference type="GO" id="GO:0047480">
    <property type="term" value="F:UDP-N-acetylmuramoyl-tripeptide-D-alanyl-D-alanine ligase activity"/>
    <property type="evidence" value="ECO:0007669"/>
    <property type="project" value="UniProtKB-UniRule"/>
</dbReference>
<dbReference type="Pfam" id="PF08245">
    <property type="entry name" value="Mur_ligase_M"/>
    <property type="match status" value="1"/>
</dbReference>
<reference evidence="15" key="2">
    <citation type="submission" date="2014-03" db="EMBL/GenBank/DDBJ databases">
        <title>Candidatus Competibacter-lineage genomes retrieved from metagenomes reveal functional metabolic diversity.</title>
        <authorList>
            <person name="McIlroy S.J."/>
            <person name="Albertsen M."/>
            <person name="Andresen E.K."/>
            <person name="Saunders A.M."/>
            <person name="Kristiansen R."/>
            <person name="Stokholm-Bjerregaard M."/>
            <person name="Nielsen K.L."/>
            <person name="Nielsen P.H."/>
        </authorList>
    </citation>
    <scope>NUCLEOTIDE SEQUENCE</scope>
    <source>
        <strain evidence="15">Run_A_D11</strain>
    </source>
</reference>
<dbReference type="GO" id="GO:0008766">
    <property type="term" value="F:UDP-N-acetylmuramoylalanyl-D-glutamyl-2,6-diaminopimelate-D-alanyl-D-alanine ligase activity"/>
    <property type="evidence" value="ECO:0007669"/>
    <property type="project" value="RHEA"/>
</dbReference>
<keyword evidence="7 10" id="KW-0573">Peptidoglycan synthesis</keyword>
<dbReference type="GO" id="GO:0051301">
    <property type="term" value="P:cell division"/>
    <property type="evidence" value="ECO:0007669"/>
    <property type="project" value="UniProtKB-KW"/>
</dbReference>
<gene>
    <name evidence="10 15" type="primary">murF</name>
    <name evidence="15" type="ORF">BN873_150157</name>
</gene>
<keyword evidence="2 10" id="KW-0436">Ligase</keyword>